<dbReference type="OrthoDB" id="1118217at2"/>
<dbReference type="Gene3D" id="3.40.30.10">
    <property type="entry name" value="Glutaredoxin"/>
    <property type="match status" value="1"/>
</dbReference>
<dbReference type="GO" id="GO:0016491">
    <property type="term" value="F:oxidoreductase activity"/>
    <property type="evidence" value="ECO:0007669"/>
    <property type="project" value="InterPro"/>
</dbReference>
<evidence type="ECO:0000259" key="1">
    <source>
        <dbReference type="PROSITE" id="PS51352"/>
    </source>
</evidence>
<dbReference type="InterPro" id="IPR050553">
    <property type="entry name" value="Thioredoxin_ResA/DsbE_sf"/>
</dbReference>
<reference evidence="2 3" key="1">
    <citation type="submission" date="2018-06" db="EMBL/GenBank/DDBJ databases">
        <title>Pedobacter endophyticus sp. nov., an endophytic bacterium isolated from a leaf of Triticum aestivum.</title>
        <authorList>
            <person name="Zhang L."/>
        </authorList>
    </citation>
    <scope>NUCLEOTIDE SEQUENCE [LARGE SCALE GENOMIC DNA]</scope>
    <source>
        <strain evidence="2 3">CM134L-2</strain>
    </source>
</reference>
<protein>
    <submittedName>
        <fullName evidence="2">TlpA family protein disulfide reductase</fullName>
    </submittedName>
</protein>
<dbReference type="InterPro" id="IPR013766">
    <property type="entry name" value="Thioredoxin_domain"/>
</dbReference>
<dbReference type="SUPFAM" id="SSF52833">
    <property type="entry name" value="Thioredoxin-like"/>
    <property type="match status" value="1"/>
</dbReference>
<dbReference type="Proteomes" id="UP000284120">
    <property type="component" value="Unassembled WGS sequence"/>
</dbReference>
<organism evidence="2 3">
    <name type="scientific">Pedobacter chitinilyticus</name>
    <dbReference type="NCBI Taxonomy" id="2233776"/>
    <lineage>
        <taxon>Bacteria</taxon>
        <taxon>Pseudomonadati</taxon>
        <taxon>Bacteroidota</taxon>
        <taxon>Sphingobacteriia</taxon>
        <taxon>Sphingobacteriales</taxon>
        <taxon>Sphingobacteriaceae</taxon>
        <taxon>Pedobacter</taxon>
    </lineage>
</organism>
<evidence type="ECO:0000313" key="3">
    <source>
        <dbReference type="Proteomes" id="UP000284120"/>
    </source>
</evidence>
<gene>
    <name evidence="2" type="ORF">DPV69_07150</name>
</gene>
<name>A0A3S3PNZ5_9SPHI</name>
<dbReference type="CDD" id="cd02966">
    <property type="entry name" value="TlpA_like_family"/>
    <property type="match status" value="1"/>
</dbReference>
<dbReference type="GO" id="GO:0016209">
    <property type="term" value="F:antioxidant activity"/>
    <property type="evidence" value="ECO:0007669"/>
    <property type="project" value="InterPro"/>
</dbReference>
<dbReference type="AlphaFoldDB" id="A0A3S3PNZ5"/>
<evidence type="ECO:0000313" key="2">
    <source>
        <dbReference type="EMBL" id="RWU08150.1"/>
    </source>
</evidence>
<proteinExistence type="predicted"/>
<dbReference type="EMBL" id="SAYW01000002">
    <property type="protein sequence ID" value="RWU08150.1"/>
    <property type="molecule type" value="Genomic_DNA"/>
</dbReference>
<dbReference type="InterPro" id="IPR000866">
    <property type="entry name" value="AhpC/TSA"/>
</dbReference>
<dbReference type="PANTHER" id="PTHR42852">
    <property type="entry name" value="THIOL:DISULFIDE INTERCHANGE PROTEIN DSBE"/>
    <property type="match status" value="1"/>
</dbReference>
<dbReference type="InterPro" id="IPR036249">
    <property type="entry name" value="Thioredoxin-like_sf"/>
</dbReference>
<accession>A0A3S3PNZ5</accession>
<feature type="domain" description="Thioredoxin" evidence="1">
    <location>
        <begin position="50"/>
        <end position="196"/>
    </location>
</feature>
<comment type="caution">
    <text evidence="2">The sequence shown here is derived from an EMBL/GenBank/DDBJ whole genome shotgun (WGS) entry which is preliminary data.</text>
</comment>
<dbReference type="PROSITE" id="PS51352">
    <property type="entry name" value="THIOREDOXIN_2"/>
    <property type="match status" value="1"/>
</dbReference>
<dbReference type="PANTHER" id="PTHR42852:SF17">
    <property type="entry name" value="THIOREDOXIN-LIKE PROTEIN HI_1115"/>
    <property type="match status" value="1"/>
</dbReference>
<dbReference type="Pfam" id="PF00578">
    <property type="entry name" value="AhpC-TSA"/>
    <property type="match status" value="1"/>
</dbReference>
<keyword evidence="3" id="KW-1185">Reference proteome</keyword>
<sequence length="470" mass="52731">MDMRKKILEYPQHTFLAVVIVASSFLMFAVFSAGAQQVKSEKEDDEISYPKVGEQIEDHVFTELENYAASSAKVSDFRGKWLILDFWGWACGSCINSFPKMDKLAKEFKDQIQLIMVGSYQPKFKDSYRKTKEVFRLRKNDLGLSFTVAYDSLVDRKYDIYSVPYILVVDPNGKIVAKTSAVSREQLKELIAGKEVPFAKAFSGHEKLEYNTALPLLTTGNLANGGVDTGFAFRSILVKHNNKIALLRPRPLTHPQSEAVKSGVYEISRIGLSGLYKAAYFGASSILFGGKDYEQQSEQLELNIKDKSPFVENKANLSGLWAYSLKLPTSKSSASEIMTAMQSDLKRFFGYNVNVEKRKKLVHKLIIIDTLLARALATKGGKPSYKSEEGMEIKGYGVINKRLFDFTQALLKCIPPESVLLDRTGITFNVDIYIKANMMSLTAVNDALEKVGLCIKPDEEEMDVIVVRDE</sequence>